<proteinExistence type="predicted"/>
<dbReference type="PANTHER" id="PTHR47197">
    <property type="entry name" value="PROTEIN NIRF"/>
    <property type="match status" value="1"/>
</dbReference>
<dbReference type="InterPro" id="IPR015943">
    <property type="entry name" value="WD40/YVTN_repeat-like_dom_sf"/>
</dbReference>
<dbReference type="Gene3D" id="2.130.10.10">
    <property type="entry name" value="YVTN repeat-like/Quinoprotein amine dehydrogenase"/>
    <property type="match status" value="2"/>
</dbReference>
<dbReference type="InterPro" id="IPR051200">
    <property type="entry name" value="Host-pathogen_enzymatic-act"/>
</dbReference>
<gene>
    <name evidence="1" type="ORF">E1298_45940</name>
</gene>
<keyword evidence="2" id="KW-1185">Reference proteome</keyword>
<organism evidence="1 2">
    <name type="scientific">Actinomadura rubrisoli</name>
    <dbReference type="NCBI Taxonomy" id="2530368"/>
    <lineage>
        <taxon>Bacteria</taxon>
        <taxon>Bacillati</taxon>
        <taxon>Actinomycetota</taxon>
        <taxon>Actinomycetes</taxon>
        <taxon>Streptosporangiales</taxon>
        <taxon>Thermomonosporaceae</taxon>
        <taxon>Actinomadura</taxon>
    </lineage>
</organism>
<dbReference type="Proteomes" id="UP000294513">
    <property type="component" value="Unassembled WGS sequence"/>
</dbReference>
<accession>A0A4V2YQ42</accession>
<reference evidence="1 2" key="1">
    <citation type="submission" date="2019-03" db="EMBL/GenBank/DDBJ databases">
        <title>Draft genome sequences of novel Actinobacteria.</title>
        <authorList>
            <person name="Sahin N."/>
            <person name="Ay H."/>
            <person name="Saygin H."/>
        </authorList>
    </citation>
    <scope>NUCLEOTIDE SEQUENCE [LARGE SCALE GENOMIC DNA]</scope>
    <source>
        <strain evidence="1 2">H3C3</strain>
    </source>
</reference>
<dbReference type="PANTHER" id="PTHR47197:SF3">
    <property type="entry name" value="DIHYDRO-HEME D1 DEHYDROGENASE"/>
    <property type="match status" value="1"/>
</dbReference>
<evidence type="ECO:0000313" key="1">
    <source>
        <dbReference type="EMBL" id="TDD60617.1"/>
    </source>
</evidence>
<dbReference type="OrthoDB" id="504981at2"/>
<evidence type="ECO:0000313" key="2">
    <source>
        <dbReference type="Proteomes" id="UP000294513"/>
    </source>
</evidence>
<dbReference type="AlphaFoldDB" id="A0A4V2YQ42"/>
<comment type="caution">
    <text evidence="1">The sequence shown here is derived from an EMBL/GenBank/DDBJ whole genome shotgun (WGS) entry which is preliminary data.</text>
</comment>
<dbReference type="EMBL" id="SMKU01000603">
    <property type="protein sequence ID" value="TDD60617.1"/>
    <property type="molecule type" value="Genomic_DNA"/>
</dbReference>
<sequence>MWSRLLITALTAGLVVPLGGSALGAVEPPPDRIPLPAGFQPEGIAAGPGAVAFLGSRANGAIFRADLRTGKGEVISPATGKPSLGMKVGNKRLFVAGGNSGLGRVYDTRDGALLKTYTLAPSPSFINDVALTRDSAWFTDSTNPALYRVPREKDGEAVKVPLTGDIVYQAGFNANGIATTPDGESLLIIQSNTGKLFKVDPRTGATKTVDLHGEVLSAGDGILRDGRTLYAVQNRLNTVAVIVLSEDGDAGRVITRLTDPRFDVPTTVARSGSRLYLPNARFNTPPAPDTPYDVIAVQP</sequence>
<dbReference type="SUPFAM" id="SSF63829">
    <property type="entry name" value="Calcium-dependent phosphotriesterase"/>
    <property type="match status" value="1"/>
</dbReference>
<name>A0A4V2YQ42_9ACTN</name>
<protein>
    <submittedName>
        <fullName evidence="1">Superoxide dismutase</fullName>
    </submittedName>
</protein>